<dbReference type="InterPro" id="IPR017900">
    <property type="entry name" value="4Fe4S_Fe_S_CS"/>
</dbReference>
<dbReference type="Pfam" id="PF02589">
    <property type="entry name" value="LUD_dom"/>
    <property type="match status" value="1"/>
</dbReference>
<reference evidence="10" key="1">
    <citation type="submission" date="2016-12" db="EMBL/GenBank/DDBJ databases">
        <title>Draft Genome Sequences od Carboxydothermus pertinax and islandicus, Hydrogenogenic Carboxydotrophic Bacteria.</title>
        <authorList>
            <person name="Fukuyama Y."/>
            <person name="Ohmae K."/>
            <person name="Yoneda Y."/>
            <person name="Yoshida T."/>
            <person name="Sako Y."/>
        </authorList>
    </citation>
    <scope>NUCLEOTIDE SEQUENCE [LARGE SCALE GENOMIC DNA]</scope>
    <source>
        <strain evidence="10">Ug1</strain>
    </source>
</reference>
<dbReference type="Gene3D" id="1.10.1060.10">
    <property type="entry name" value="Alpha-helical ferredoxin"/>
    <property type="match status" value="1"/>
</dbReference>
<keyword evidence="6" id="KW-0408">Iron</keyword>
<dbReference type="GO" id="GO:0046872">
    <property type="term" value="F:metal ion binding"/>
    <property type="evidence" value="ECO:0007669"/>
    <property type="project" value="UniProtKB-KW"/>
</dbReference>
<dbReference type="OrthoDB" id="5241828at2"/>
<dbReference type="PROSITE" id="PS51379">
    <property type="entry name" value="4FE4S_FER_2"/>
    <property type="match status" value="1"/>
</dbReference>
<dbReference type="InterPro" id="IPR003741">
    <property type="entry name" value="LUD_dom"/>
</dbReference>
<evidence type="ECO:0000259" key="8">
    <source>
        <dbReference type="PROSITE" id="PS51379"/>
    </source>
</evidence>
<keyword evidence="1" id="KW-0813">Transport</keyword>
<dbReference type="GO" id="GO:0051539">
    <property type="term" value="F:4 iron, 4 sulfur cluster binding"/>
    <property type="evidence" value="ECO:0007669"/>
    <property type="project" value="UniProtKB-KW"/>
</dbReference>
<evidence type="ECO:0000256" key="4">
    <source>
        <dbReference type="ARBA" id="ARBA00022737"/>
    </source>
</evidence>
<dbReference type="InterPro" id="IPR037171">
    <property type="entry name" value="NagB/RpiA_transferase-like"/>
</dbReference>
<keyword evidence="10" id="KW-1185">Reference proteome</keyword>
<proteinExistence type="predicted"/>
<dbReference type="STRING" id="870242.cpu_13470"/>
<dbReference type="EMBL" id="BDJK01000020">
    <property type="protein sequence ID" value="GAV22837.1"/>
    <property type="molecule type" value="Genomic_DNA"/>
</dbReference>
<name>A0A1L8CVB7_9THEO</name>
<keyword evidence="5" id="KW-0249">Electron transport</keyword>
<dbReference type="InterPro" id="IPR024185">
    <property type="entry name" value="FTHF_cligase-like_sf"/>
</dbReference>
<evidence type="ECO:0000256" key="1">
    <source>
        <dbReference type="ARBA" id="ARBA00022448"/>
    </source>
</evidence>
<dbReference type="InterPro" id="IPR004452">
    <property type="entry name" value="LutB/LldF"/>
</dbReference>
<keyword evidence="2" id="KW-0004">4Fe-4S</keyword>
<keyword evidence="7" id="KW-0411">Iron-sulfur</keyword>
<dbReference type="Proteomes" id="UP000187485">
    <property type="component" value="Unassembled WGS sequence"/>
</dbReference>
<dbReference type="PANTHER" id="PTHR47153">
    <property type="entry name" value="LACTATE UTILIZATION PROTEIN B"/>
    <property type="match status" value="1"/>
</dbReference>
<dbReference type="GO" id="GO:0006089">
    <property type="term" value="P:lactate metabolic process"/>
    <property type="evidence" value="ECO:0007669"/>
    <property type="project" value="InterPro"/>
</dbReference>
<dbReference type="SUPFAM" id="SSF100950">
    <property type="entry name" value="NagB/RpiA/CoA transferase-like"/>
    <property type="match status" value="1"/>
</dbReference>
<dbReference type="InterPro" id="IPR017896">
    <property type="entry name" value="4Fe4S_Fe-S-bd"/>
</dbReference>
<organism evidence="9 10">
    <name type="scientific">Carboxydothermus pertinax</name>
    <dbReference type="NCBI Taxonomy" id="870242"/>
    <lineage>
        <taxon>Bacteria</taxon>
        <taxon>Bacillati</taxon>
        <taxon>Bacillota</taxon>
        <taxon>Clostridia</taxon>
        <taxon>Thermoanaerobacterales</taxon>
        <taxon>Thermoanaerobacteraceae</taxon>
        <taxon>Carboxydothermus</taxon>
    </lineage>
</organism>
<evidence type="ECO:0000256" key="7">
    <source>
        <dbReference type="ARBA" id="ARBA00023014"/>
    </source>
</evidence>
<dbReference type="PROSITE" id="PS00198">
    <property type="entry name" value="4FE4S_FER_1"/>
    <property type="match status" value="1"/>
</dbReference>
<dbReference type="SUPFAM" id="SSF46548">
    <property type="entry name" value="alpha-helical ferredoxin"/>
    <property type="match status" value="1"/>
</dbReference>
<evidence type="ECO:0000313" key="10">
    <source>
        <dbReference type="Proteomes" id="UP000187485"/>
    </source>
</evidence>
<dbReference type="AlphaFoldDB" id="A0A1L8CVB7"/>
<comment type="caution">
    <text evidence="9">The sequence shown here is derived from an EMBL/GenBank/DDBJ whole genome shotgun (WGS) entry which is preliminary data.</text>
</comment>
<keyword evidence="4" id="KW-0677">Repeat</keyword>
<keyword evidence="3" id="KW-0479">Metal-binding</keyword>
<evidence type="ECO:0000313" key="9">
    <source>
        <dbReference type="EMBL" id="GAV22837.1"/>
    </source>
</evidence>
<dbReference type="InterPro" id="IPR009051">
    <property type="entry name" value="Helical_ferredxn"/>
</dbReference>
<gene>
    <name evidence="9" type="ORF">cpu_13470</name>
</gene>
<protein>
    <submittedName>
        <fullName evidence="9">Lactate utilization protein C</fullName>
    </submittedName>
</protein>
<evidence type="ECO:0000256" key="2">
    <source>
        <dbReference type="ARBA" id="ARBA00022485"/>
    </source>
</evidence>
<evidence type="ECO:0000256" key="5">
    <source>
        <dbReference type="ARBA" id="ARBA00022982"/>
    </source>
</evidence>
<evidence type="ECO:0000256" key="6">
    <source>
        <dbReference type="ARBA" id="ARBA00023004"/>
    </source>
</evidence>
<evidence type="ECO:0000256" key="3">
    <source>
        <dbReference type="ARBA" id="ARBA00022723"/>
    </source>
</evidence>
<feature type="domain" description="4Fe-4S ferredoxin-type" evidence="8">
    <location>
        <begin position="309"/>
        <end position="339"/>
    </location>
</feature>
<dbReference type="PANTHER" id="PTHR47153:SF2">
    <property type="entry name" value="LACTATE UTILIZATION PROTEIN B"/>
    <property type="match status" value="1"/>
</dbReference>
<dbReference type="Gene3D" id="3.40.50.10420">
    <property type="entry name" value="NagB/RpiA/CoA transferase-like"/>
    <property type="match status" value="1"/>
</dbReference>
<dbReference type="Pfam" id="PF13183">
    <property type="entry name" value="Fer4_8"/>
    <property type="match status" value="1"/>
</dbReference>
<sequence>MVDLEKDLHALSESLINAAHNPNVNLALSRAVKSYRENVNKALTRFPHTVERAREVREMKLKALENLEFLYEKAAQSIEENHGRTYLAKDALHALKIVDEIVGTGKLIVKVKSMVGEEIGLREHLEQRGNTLWETDLGEFIQQLRNDRPMHILSPAIHIPREEVAKFFSAFFKKEIPPEIAAEVAAVREFMREKYFKADIGISGANIVAADTGSLFIIENEGNGRLATGAPPVHIVIVGLEKLVPTLDDAFKTAEVTWRYAQYTVPSYVNIISGPSKTGDIEKVTTYGAHGPKELHVIFLDNGRLELSKNETFKEALLCLRCGGCLYECPVFSLTAGHYGYKYLGGIGAIWTAFIAGGLDKAAPLAYVCLRCGRCQERCPMQIDVPRMTVALRQLLTGNHLG</sequence>
<accession>A0A1L8CVB7</accession>